<dbReference type="Pfam" id="PF00881">
    <property type="entry name" value="Nitroreductase"/>
    <property type="match status" value="1"/>
</dbReference>
<evidence type="ECO:0000256" key="2">
    <source>
        <dbReference type="ARBA" id="ARBA00023002"/>
    </source>
</evidence>
<evidence type="ECO:0000313" key="4">
    <source>
        <dbReference type="EMBL" id="OZI72765.1"/>
    </source>
</evidence>
<dbReference type="SUPFAM" id="SSF55469">
    <property type="entry name" value="FMN-dependent nitroreductase-like"/>
    <property type="match status" value="1"/>
</dbReference>
<dbReference type="PANTHER" id="PTHR43673:SF12">
    <property type="entry name" value="PROTEIN DRGA"/>
    <property type="match status" value="1"/>
</dbReference>
<dbReference type="PANTHER" id="PTHR43673">
    <property type="entry name" value="NAD(P)H NITROREDUCTASE YDGI-RELATED"/>
    <property type="match status" value="1"/>
</dbReference>
<dbReference type="InterPro" id="IPR000415">
    <property type="entry name" value="Nitroreductase-like"/>
</dbReference>
<dbReference type="RefSeq" id="WP_094807811.1">
    <property type="nucleotide sequence ID" value="NZ_NEVT01000008.1"/>
</dbReference>
<gene>
    <name evidence="4" type="ORF">CAL24_21065</name>
</gene>
<dbReference type="AlphaFoldDB" id="A0A261VFE8"/>
<evidence type="ECO:0000259" key="3">
    <source>
        <dbReference type="Pfam" id="PF00881"/>
    </source>
</evidence>
<name>A0A261VFE8_9BORD</name>
<dbReference type="Gene3D" id="3.40.109.10">
    <property type="entry name" value="NADH Oxidase"/>
    <property type="match status" value="1"/>
</dbReference>
<protein>
    <submittedName>
        <fullName evidence="4">Nitroreductase family protein</fullName>
    </submittedName>
</protein>
<dbReference type="EMBL" id="NEVT01000008">
    <property type="protein sequence ID" value="OZI72765.1"/>
    <property type="molecule type" value="Genomic_DNA"/>
</dbReference>
<keyword evidence="5" id="KW-1185">Reference proteome</keyword>
<comment type="similarity">
    <text evidence="1">Belongs to the nitroreductase family.</text>
</comment>
<dbReference type="Proteomes" id="UP000215633">
    <property type="component" value="Unassembled WGS sequence"/>
</dbReference>
<keyword evidence="2" id="KW-0560">Oxidoreductase</keyword>
<proteinExistence type="inferred from homology"/>
<dbReference type="InterPro" id="IPR029479">
    <property type="entry name" value="Nitroreductase"/>
</dbReference>
<comment type="caution">
    <text evidence="4">The sequence shown here is derived from an EMBL/GenBank/DDBJ whole genome shotgun (WGS) entry which is preliminary data.</text>
</comment>
<dbReference type="GO" id="GO:0016491">
    <property type="term" value="F:oxidoreductase activity"/>
    <property type="evidence" value="ECO:0007669"/>
    <property type="project" value="UniProtKB-KW"/>
</dbReference>
<evidence type="ECO:0000313" key="5">
    <source>
        <dbReference type="Proteomes" id="UP000215633"/>
    </source>
</evidence>
<accession>A0A261VFE8</accession>
<evidence type="ECO:0000256" key="1">
    <source>
        <dbReference type="ARBA" id="ARBA00007118"/>
    </source>
</evidence>
<reference evidence="5" key="1">
    <citation type="submission" date="2017-05" db="EMBL/GenBank/DDBJ databases">
        <title>Complete and WGS of Bordetella genogroups.</title>
        <authorList>
            <person name="Spilker T."/>
            <person name="Lipuma J."/>
        </authorList>
    </citation>
    <scope>NUCLEOTIDE SEQUENCE [LARGE SCALE GENOMIC DNA]</scope>
    <source>
        <strain evidence="5">AU8256</strain>
    </source>
</reference>
<feature type="domain" description="Nitroreductase" evidence="3">
    <location>
        <begin position="9"/>
        <end position="184"/>
    </location>
</feature>
<sequence length="205" mass="22298">MENPLITAIEQRMSANFFDSTYQMPVPLIERLVGLATRAPSAFNLQNWRFIAVRSAAAKTRLCALAWGQRKVHDAATTFIVVGALARHDVLEERLQPSIDAGLMPCRMARAWIQAARELYEGSPQQQRDEAVRSATLGAATLMLAAQALDLASCPMSGFDSAGVANEFGLAGDELPIMLVAVGRPSTGNWPQKPRRPLAQVLQVV</sequence>
<organism evidence="4 5">
    <name type="scientific">Bordetella genomosp. 2</name>
    <dbReference type="NCBI Taxonomy" id="1983456"/>
    <lineage>
        <taxon>Bacteria</taxon>
        <taxon>Pseudomonadati</taxon>
        <taxon>Pseudomonadota</taxon>
        <taxon>Betaproteobacteria</taxon>
        <taxon>Burkholderiales</taxon>
        <taxon>Alcaligenaceae</taxon>
        <taxon>Bordetella</taxon>
    </lineage>
</organism>